<dbReference type="InterPro" id="IPR036390">
    <property type="entry name" value="WH_DNA-bd_sf"/>
</dbReference>
<dbReference type="SMART" id="SM00346">
    <property type="entry name" value="HTH_ICLR"/>
    <property type="match status" value="1"/>
</dbReference>
<protein>
    <submittedName>
        <fullName evidence="6">IclR family transcriptional regulator</fullName>
    </submittedName>
</protein>
<dbReference type="PROSITE" id="PS51077">
    <property type="entry name" value="HTH_ICLR"/>
    <property type="match status" value="1"/>
</dbReference>
<dbReference type="PANTHER" id="PTHR30136">
    <property type="entry name" value="HELIX-TURN-HELIX TRANSCRIPTIONAL REGULATOR, ICLR FAMILY"/>
    <property type="match status" value="1"/>
</dbReference>
<keyword evidence="3" id="KW-0804">Transcription</keyword>
<dbReference type="InterPro" id="IPR011991">
    <property type="entry name" value="ArsR-like_HTH"/>
</dbReference>
<dbReference type="AlphaFoldDB" id="V4HIZ4"/>
<dbReference type="InterPro" id="IPR036388">
    <property type="entry name" value="WH-like_DNA-bd_sf"/>
</dbReference>
<keyword evidence="7" id="KW-1185">Reference proteome</keyword>
<name>V4HIZ4_9EURY</name>
<evidence type="ECO:0000259" key="5">
    <source>
        <dbReference type="PROSITE" id="PS51078"/>
    </source>
</evidence>
<dbReference type="Pfam" id="PF09339">
    <property type="entry name" value="HTH_IclR"/>
    <property type="match status" value="1"/>
</dbReference>
<evidence type="ECO:0000256" key="3">
    <source>
        <dbReference type="ARBA" id="ARBA00023163"/>
    </source>
</evidence>
<dbReference type="Gene3D" id="3.30.450.40">
    <property type="match status" value="1"/>
</dbReference>
<sequence length="265" mass="29025">MKSDVTAFTIIEALNQGGEMGVTEIAQETGIVKSSVHKHLSTLLELGYVSKEGTRYSLSMRWLGAGRRVRERRPVFQAAKDEVESLARRTGETVSLVVEEAGDAVYILQSSEREPALSPVEEGERIPAPISVGGKALLSYRPTEEVRALLETLDTDDDTDTEKLLSELRTLRDQRLVVGRSNPQERVFSAGSFEGHRHVVGHGEPYHDLNGVAVPIRDANNYAVAAIEVSGAESSLYGRRLQEEIAGLLVETGKSVETNLLRLSD</sequence>
<dbReference type="CDD" id="cd00090">
    <property type="entry name" value="HTH_ARSR"/>
    <property type="match status" value="1"/>
</dbReference>
<accession>V4HIZ4</accession>
<dbReference type="SUPFAM" id="SSF46785">
    <property type="entry name" value="Winged helix' DNA-binding domain"/>
    <property type="match status" value="1"/>
</dbReference>
<keyword evidence="1" id="KW-0805">Transcription regulation</keyword>
<comment type="caution">
    <text evidence="6">The sequence shown here is derived from an EMBL/GenBank/DDBJ whole genome shotgun (WGS) entry which is preliminary data.</text>
</comment>
<reference evidence="6 7" key="1">
    <citation type="journal article" date="2013" name="Genome Announc.">
        <title>Draft Genome Sequence of 'Candidatus Halobonum tyrrellensis' Strain G22, Isolated from the Hypersaline Waters of Lake Tyrrell, Australia.</title>
        <authorList>
            <person name="Ugalde J.A."/>
            <person name="Narasingarao P."/>
            <person name="Kuo S."/>
            <person name="Podell S."/>
            <person name="Allen E.E."/>
        </authorList>
    </citation>
    <scope>NUCLEOTIDE SEQUENCE [LARGE SCALE GENOMIC DNA]</scope>
    <source>
        <strain evidence="6 7">G22</strain>
    </source>
</reference>
<dbReference type="GO" id="GO:0045892">
    <property type="term" value="P:negative regulation of DNA-templated transcription"/>
    <property type="evidence" value="ECO:0007669"/>
    <property type="project" value="TreeGrafter"/>
</dbReference>
<dbReference type="InterPro" id="IPR014757">
    <property type="entry name" value="Tscrpt_reg_IclR_C"/>
</dbReference>
<dbReference type="EMBL" id="ASGZ01000005">
    <property type="protein sequence ID" value="ESP89758.1"/>
    <property type="molecule type" value="Genomic_DNA"/>
</dbReference>
<organism evidence="6 7">
    <name type="scientific">Candidatus Halobonum tyrrellensis G22</name>
    <dbReference type="NCBI Taxonomy" id="1324957"/>
    <lineage>
        <taxon>Archaea</taxon>
        <taxon>Methanobacteriati</taxon>
        <taxon>Methanobacteriota</taxon>
        <taxon>Stenosarchaea group</taxon>
        <taxon>Halobacteria</taxon>
        <taxon>Halobacteriales</taxon>
        <taxon>Haloferacaceae</taxon>
        <taxon>Candidatus Halobonum</taxon>
    </lineage>
</organism>
<evidence type="ECO:0000256" key="2">
    <source>
        <dbReference type="ARBA" id="ARBA00023125"/>
    </source>
</evidence>
<dbReference type="Pfam" id="PF01614">
    <property type="entry name" value="IclR_C"/>
    <property type="match status" value="1"/>
</dbReference>
<dbReference type="PROSITE" id="PS51078">
    <property type="entry name" value="ICLR_ED"/>
    <property type="match status" value="1"/>
</dbReference>
<dbReference type="InterPro" id="IPR005471">
    <property type="entry name" value="Tscrpt_reg_IclR_N"/>
</dbReference>
<dbReference type="PANTHER" id="PTHR30136:SF35">
    <property type="entry name" value="HTH-TYPE TRANSCRIPTIONAL REGULATOR RV1719"/>
    <property type="match status" value="1"/>
</dbReference>
<proteinExistence type="predicted"/>
<dbReference type="GO" id="GO:0003700">
    <property type="term" value="F:DNA-binding transcription factor activity"/>
    <property type="evidence" value="ECO:0007669"/>
    <property type="project" value="TreeGrafter"/>
</dbReference>
<dbReference type="Gene3D" id="1.10.10.10">
    <property type="entry name" value="Winged helix-like DNA-binding domain superfamily/Winged helix DNA-binding domain"/>
    <property type="match status" value="1"/>
</dbReference>
<dbReference type="InterPro" id="IPR029016">
    <property type="entry name" value="GAF-like_dom_sf"/>
</dbReference>
<gene>
    <name evidence="6" type="ORF">K933_02196</name>
</gene>
<evidence type="ECO:0000313" key="6">
    <source>
        <dbReference type="EMBL" id="ESP89758.1"/>
    </source>
</evidence>
<dbReference type="GO" id="GO:0003677">
    <property type="term" value="F:DNA binding"/>
    <property type="evidence" value="ECO:0007669"/>
    <property type="project" value="UniProtKB-KW"/>
</dbReference>
<dbReference type="Proteomes" id="UP000017840">
    <property type="component" value="Unassembled WGS sequence"/>
</dbReference>
<feature type="domain" description="IclR-ED" evidence="5">
    <location>
        <begin position="61"/>
        <end position="262"/>
    </location>
</feature>
<evidence type="ECO:0000313" key="7">
    <source>
        <dbReference type="Proteomes" id="UP000017840"/>
    </source>
</evidence>
<dbReference type="SUPFAM" id="SSF55781">
    <property type="entry name" value="GAF domain-like"/>
    <property type="match status" value="1"/>
</dbReference>
<evidence type="ECO:0000256" key="1">
    <source>
        <dbReference type="ARBA" id="ARBA00023015"/>
    </source>
</evidence>
<dbReference type="eggNOG" id="arCOG02798">
    <property type="taxonomic scope" value="Archaea"/>
</dbReference>
<dbReference type="InterPro" id="IPR050707">
    <property type="entry name" value="HTH_MetabolicPath_Reg"/>
</dbReference>
<keyword evidence="2" id="KW-0238">DNA-binding</keyword>
<feature type="domain" description="HTH iclR-type" evidence="4">
    <location>
        <begin position="1"/>
        <end position="60"/>
    </location>
</feature>
<evidence type="ECO:0000259" key="4">
    <source>
        <dbReference type="PROSITE" id="PS51077"/>
    </source>
</evidence>